<dbReference type="Gene3D" id="2.10.25.10">
    <property type="entry name" value="Laminin"/>
    <property type="match status" value="3"/>
</dbReference>
<feature type="disulfide bond" evidence="4">
    <location>
        <begin position="183"/>
        <end position="192"/>
    </location>
</feature>
<keyword evidence="5" id="KW-0812">Transmembrane</keyword>
<feature type="transmembrane region" description="Helical" evidence="5">
    <location>
        <begin position="584"/>
        <end position="607"/>
    </location>
</feature>
<feature type="disulfide bond" evidence="4">
    <location>
        <begin position="117"/>
        <end position="126"/>
    </location>
</feature>
<reference evidence="8" key="2">
    <citation type="journal article" date="2023" name="Science">
        <title>Genomic signatures of disease resistance in endangered staghorn corals.</title>
        <authorList>
            <person name="Vollmer S.V."/>
            <person name="Selwyn J.D."/>
            <person name="Despard B.A."/>
            <person name="Roesel C.L."/>
        </authorList>
    </citation>
    <scope>NUCLEOTIDE SEQUENCE</scope>
    <source>
        <strain evidence="8">K2</strain>
    </source>
</reference>
<reference evidence="8" key="1">
    <citation type="journal article" date="2023" name="G3 (Bethesda)">
        <title>Whole genome assembly and annotation of the endangered Caribbean coral Acropora cervicornis.</title>
        <authorList>
            <person name="Selwyn J.D."/>
            <person name="Vollmer S.V."/>
        </authorList>
    </citation>
    <scope>NUCLEOTIDE SEQUENCE</scope>
    <source>
        <strain evidence="8">K2</strain>
    </source>
</reference>
<feature type="domain" description="EGF-like" evidence="7">
    <location>
        <begin position="159"/>
        <end position="193"/>
    </location>
</feature>
<name>A0AAD9V4B2_ACRCE</name>
<dbReference type="PROSITE" id="PS50026">
    <property type="entry name" value="EGF_3"/>
    <property type="match status" value="3"/>
</dbReference>
<keyword evidence="2" id="KW-0677">Repeat</keyword>
<dbReference type="CDD" id="cd00081">
    <property type="entry name" value="Hint"/>
    <property type="match status" value="1"/>
</dbReference>
<keyword evidence="5" id="KW-0472">Membrane</keyword>
<evidence type="ECO:0000313" key="9">
    <source>
        <dbReference type="Proteomes" id="UP001249851"/>
    </source>
</evidence>
<keyword evidence="5" id="KW-1133">Transmembrane helix</keyword>
<dbReference type="InterPro" id="IPR006141">
    <property type="entry name" value="Intein_N"/>
</dbReference>
<comment type="caution">
    <text evidence="4">Lacks conserved residue(s) required for the propagation of feature annotation.</text>
</comment>
<feature type="domain" description="EGF-like" evidence="7">
    <location>
        <begin position="222"/>
        <end position="262"/>
    </location>
</feature>
<keyword evidence="1 4" id="KW-0245">EGF-like domain</keyword>
<evidence type="ECO:0000259" key="7">
    <source>
        <dbReference type="PROSITE" id="PS50026"/>
    </source>
</evidence>
<dbReference type="SUPFAM" id="SSF51294">
    <property type="entry name" value="Hedgehog/intein (Hint) domain"/>
    <property type="match status" value="1"/>
</dbReference>
<dbReference type="Pfam" id="PF13403">
    <property type="entry name" value="Hint_2"/>
    <property type="match status" value="1"/>
</dbReference>
<gene>
    <name evidence="8" type="ORF">P5673_016346</name>
</gene>
<dbReference type="InterPro" id="IPR028992">
    <property type="entry name" value="Hedgehog/Intein_dom"/>
</dbReference>
<dbReference type="InterPro" id="IPR036844">
    <property type="entry name" value="Hint_dom_sf"/>
</dbReference>
<proteinExistence type="predicted"/>
<dbReference type="PANTHER" id="PTHR11219">
    <property type="entry name" value="TENEURIN AND N-ACETYLGLUCOSAMINE-1-PHOSPHODIESTER ALPHA-N-ACETYLGLUCOSAMINIDASE"/>
    <property type="match status" value="1"/>
</dbReference>
<evidence type="ECO:0000256" key="5">
    <source>
        <dbReference type="SAM" id="Phobius"/>
    </source>
</evidence>
<keyword evidence="3 4" id="KW-1015">Disulfide bond</keyword>
<dbReference type="SMART" id="SM00181">
    <property type="entry name" value="EGF"/>
    <property type="match status" value="7"/>
</dbReference>
<dbReference type="PANTHER" id="PTHR11219:SF69">
    <property type="entry name" value="TENEURIN-A"/>
    <property type="match status" value="1"/>
</dbReference>
<feature type="disulfide bond" evidence="4">
    <location>
        <begin position="252"/>
        <end position="261"/>
    </location>
</feature>
<keyword evidence="6" id="KW-0732">Signal</keyword>
<dbReference type="InterPro" id="IPR051216">
    <property type="entry name" value="Teneurin"/>
</dbReference>
<comment type="caution">
    <text evidence="8">The sequence shown here is derived from an EMBL/GenBank/DDBJ whole genome shotgun (WGS) entry which is preliminary data.</text>
</comment>
<dbReference type="AlphaFoldDB" id="A0AAD9V4B2"/>
<protein>
    <submittedName>
        <fullName evidence="8">Delta-like protein C</fullName>
    </submittedName>
</protein>
<dbReference type="SMART" id="SM00306">
    <property type="entry name" value="HintN"/>
    <property type="match status" value="1"/>
</dbReference>
<evidence type="ECO:0000256" key="3">
    <source>
        <dbReference type="ARBA" id="ARBA00023157"/>
    </source>
</evidence>
<evidence type="ECO:0000313" key="8">
    <source>
        <dbReference type="EMBL" id="KAK2560612.1"/>
    </source>
</evidence>
<dbReference type="InterPro" id="IPR000742">
    <property type="entry name" value="EGF"/>
</dbReference>
<feature type="domain" description="EGF-like" evidence="7">
    <location>
        <begin position="93"/>
        <end position="127"/>
    </location>
</feature>
<dbReference type="Gene3D" id="2.170.16.10">
    <property type="entry name" value="Hedgehog/Intein (Hint) domain"/>
    <property type="match status" value="1"/>
</dbReference>
<dbReference type="PROSITE" id="PS01186">
    <property type="entry name" value="EGF_2"/>
    <property type="match status" value="3"/>
</dbReference>
<sequence length="625" mass="68656">MHGEVILLVVVLLCPGTESQCPPETECFGHGIYDSRKQSCSCEYLIRTGQYTGECCESIGCKPNATCKHGYCGGDGSTCARCQTGWSGADCSNVTSCFPWLPCKHGTCKKSRSRCECEPGWVGDLCDRSLCRVRCKFGACPNDPMKCECYENYFGVECERSFCGDGWECQNHGYCIGLHHCVCPPHYSGQHCETVSECSVPCKHGRCTNKPDVCECESHWGPPGNCSSYQGPCLNCSSVGGTCEKGPNTCDCKPGYMGPQCSVKKCDGCEHGRCYLSTHGKSCACDYAWDNEHNVPGFDPTHGPCTKIRYCAVPCIHGSCLTDPYTCKCLSPYVGAECDTIRCPKCCPPQTCDCSNPNNIRCRLRWHHDCCLVKSCFRGDTLVHTDKGLVPIENIKEGDMVVTRHEGEDPSVTRLRRVDQVRKQFVPMKELLVFRIGDEDIWVTPDHPFFEIGTGSWISAVNVSTSHSLLALKGSKVKLQHHLKASELLASSDEADNLVAVYDLSVHEYDRYSVGKDGLLVAACNNSNDLATRDKQVWGEKGHPRTVKGVQKAESFKVDHDSDSIRSEEEFESNHGAVYSDSGVSAAGVVGGVVGAICLVLGSFVIVKIYRAWLDSNKENKYDDK</sequence>
<dbReference type="PROSITE" id="PS50817">
    <property type="entry name" value="INTEIN_N_TER"/>
    <property type="match status" value="1"/>
</dbReference>
<dbReference type="InterPro" id="IPR003587">
    <property type="entry name" value="Hint_dom_N"/>
</dbReference>
<accession>A0AAD9V4B2</accession>
<dbReference type="EMBL" id="JARQWQ010000035">
    <property type="protein sequence ID" value="KAK2560612.1"/>
    <property type="molecule type" value="Genomic_DNA"/>
</dbReference>
<dbReference type="PROSITE" id="PS00022">
    <property type="entry name" value="EGF_1"/>
    <property type="match status" value="4"/>
</dbReference>
<dbReference type="GO" id="GO:0016539">
    <property type="term" value="P:intein-mediated protein splicing"/>
    <property type="evidence" value="ECO:0007669"/>
    <property type="project" value="InterPro"/>
</dbReference>
<feature type="disulfide bond" evidence="4">
    <location>
        <begin position="233"/>
        <end position="250"/>
    </location>
</feature>
<organism evidence="8 9">
    <name type="scientific">Acropora cervicornis</name>
    <name type="common">Staghorn coral</name>
    <dbReference type="NCBI Taxonomy" id="6130"/>
    <lineage>
        <taxon>Eukaryota</taxon>
        <taxon>Metazoa</taxon>
        <taxon>Cnidaria</taxon>
        <taxon>Anthozoa</taxon>
        <taxon>Hexacorallia</taxon>
        <taxon>Scleractinia</taxon>
        <taxon>Astrocoeniina</taxon>
        <taxon>Acroporidae</taxon>
        <taxon>Acropora</taxon>
    </lineage>
</organism>
<evidence type="ECO:0000256" key="6">
    <source>
        <dbReference type="SAM" id="SignalP"/>
    </source>
</evidence>
<feature type="signal peptide" evidence="6">
    <location>
        <begin position="1"/>
        <end position="19"/>
    </location>
</feature>
<keyword evidence="9" id="KW-1185">Reference proteome</keyword>
<dbReference type="Proteomes" id="UP001249851">
    <property type="component" value="Unassembled WGS sequence"/>
</dbReference>
<evidence type="ECO:0000256" key="1">
    <source>
        <dbReference type="ARBA" id="ARBA00022536"/>
    </source>
</evidence>
<evidence type="ECO:0000256" key="2">
    <source>
        <dbReference type="ARBA" id="ARBA00022737"/>
    </source>
</evidence>
<evidence type="ECO:0000256" key="4">
    <source>
        <dbReference type="PROSITE-ProRule" id="PRU00076"/>
    </source>
</evidence>
<feature type="chain" id="PRO_5042126523" evidence="6">
    <location>
        <begin position="20"/>
        <end position="625"/>
    </location>
</feature>